<dbReference type="SMART" id="SM00448">
    <property type="entry name" value="REC"/>
    <property type="match status" value="1"/>
</dbReference>
<dbReference type="SUPFAM" id="SSF47384">
    <property type="entry name" value="Homodimeric domain of signal transducing histidine kinase"/>
    <property type="match status" value="1"/>
</dbReference>
<keyword evidence="11 13" id="KW-0472">Membrane</keyword>
<dbReference type="CDD" id="cd00082">
    <property type="entry name" value="HisKA"/>
    <property type="match status" value="1"/>
</dbReference>
<feature type="modified residue" description="4-aspartylphosphate" evidence="12">
    <location>
        <position position="872"/>
    </location>
</feature>
<dbReference type="PROSITE" id="PS50110">
    <property type="entry name" value="RESPONSE_REGULATORY"/>
    <property type="match status" value="1"/>
</dbReference>
<dbReference type="SMART" id="SM00387">
    <property type="entry name" value="HATPase_c"/>
    <property type="match status" value="1"/>
</dbReference>
<evidence type="ECO:0000256" key="1">
    <source>
        <dbReference type="ARBA" id="ARBA00000085"/>
    </source>
</evidence>
<evidence type="ECO:0000259" key="16">
    <source>
        <dbReference type="PROSITE" id="PS50112"/>
    </source>
</evidence>
<evidence type="ECO:0000256" key="3">
    <source>
        <dbReference type="ARBA" id="ARBA00012438"/>
    </source>
</evidence>
<dbReference type="SUPFAM" id="SSF55785">
    <property type="entry name" value="PYP-like sensor domain (PAS domain)"/>
    <property type="match status" value="4"/>
</dbReference>
<feature type="transmembrane region" description="Helical" evidence="13">
    <location>
        <begin position="33"/>
        <end position="55"/>
    </location>
</feature>
<feature type="domain" description="PAS" evidence="16">
    <location>
        <begin position="448"/>
        <end position="482"/>
    </location>
</feature>
<dbReference type="InterPro" id="IPR004358">
    <property type="entry name" value="Sig_transdc_His_kin-like_C"/>
</dbReference>
<feature type="domain" description="PAS" evidence="16">
    <location>
        <begin position="61"/>
        <end position="132"/>
    </location>
</feature>
<dbReference type="InterPro" id="IPR001789">
    <property type="entry name" value="Sig_transdc_resp-reg_receiver"/>
</dbReference>
<dbReference type="CDD" id="cd00130">
    <property type="entry name" value="PAS"/>
    <property type="match status" value="2"/>
</dbReference>
<evidence type="ECO:0000256" key="2">
    <source>
        <dbReference type="ARBA" id="ARBA00004236"/>
    </source>
</evidence>
<evidence type="ECO:0000313" key="17">
    <source>
        <dbReference type="EMBL" id="PLR83556.1"/>
    </source>
</evidence>
<dbReference type="SUPFAM" id="SSF52172">
    <property type="entry name" value="CheY-like"/>
    <property type="match status" value="1"/>
</dbReference>
<dbReference type="Pfam" id="PF00072">
    <property type="entry name" value="Response_reg"/>
    <property type="match status" value="1"/>
</dbReference>
<dbReference type="SMART" id="SM00388">
    <property type="entry name" value="HisKA"/>
    <property type="match status" value="1"/>
</dbReference>
<dbReference type="Gene3D" id="3.30.450.20">
    <property type="entry name" value="PAS domain"/>
    <property type="match status" value="4"/>
</dbReference>
<dbReference type="NCBIfam" id="TIGR00229">
    <property type="entry name" value="sensory_box"/>
    <property type="match status" value="2"/>
</dbReference>
<dbReference type="OrthoDB" id="9790669at2"/>
<evidence type="ECO:0000256" key="13">
    <source>
        <dbReference type="SAM" id="Phobius"/>
    </source>
</evidence>
<dbReference type="GO" id="GO:0000155">
    <property type="term" value="F:phosphorelay sensor kinase activity"/>
    <property type="evidence" value="ECO:0007669"/>
    <property type="project" value="InterPro"/>
</dbReference>
<evidence type="ECO:0000259" key="14">
    <source>
        <dbReference type="PROSITE" id="PS50109"/>
    </source>
</evidence>
<evidence type="ECO:0000256" key="9">
    <source>
        <dbReference type="ARBA" id="ARBA00022840"/>
    </source>
</evidence>
<evidence type="ECO:0000256" key="10">
    <source>
        <dbReference type="ARBA" id="ARBA00023012"/>
    </source>
</evidence>
<dbReference type="RefSeq" id="WP_101577033.1">
    <property type="nucleotide sequence ID" value="NZ_PGVA01000019.1"/>
</dbReference>
<dbReference type="Gene3D" id="3.30.565.10">
    <property type="entry name" value="Histidine kinase-like ATPase, C-terminal domain"/>
    <property type="match status" value="1"/>
</dbReference>
<dbReference type="InterPro" id="IPR000014">
    <property type="entry name" value="PAS"/>
</dbReference>
<dbReference type="GO" id="GO:0006355">
    <property type="term" value="P:regulation of DNA-templated transcription"/>
    <property type="evidence" value="ECO:0007669"/>
    <property type="project" value="InterPro"/>
</dbReference>
<evidence type="ECO:0000256" key="7">
    <source>
        <dbReference type="ARBA" id="ARBA00022741"/>
    </source>
</evidence>
<keyword evidence="13" id="KW-1133">Transmembrane helix</keyword>
<dbReference type="PROSITE" id="PS50112">
    <property type="entry name" value="PAS"/>
    <property type="match status" value="3"/>
</dbReference>
<keyword evidence="6" id="KW-0808">Transferase</keyword>
<dbReference type="InterPro" id="IPR003661">
    <property type="entry name" value="HisK_dim/P_dom"/>
</dbReference>
<keyword evidence="7" id="KW-0547">Nucleotide-binding</keyword>
<organism evidence="17 18">
    <name type="scientific">Bacillus canaveralius</name>
    <dbReference type="NCBI Taxonomy" id="1403243"/>
    <lineage>
        <taxon>Bacteria</taxon>
        <taxon>Bacillati</taxon>
        <taxon>Bacillota</taxon>
        <taxon>Bacilli</taxon>
        <taxon>Bacillales</taxon>
        <taxon>Bacillaceae</taxon>
        <taxon>Bacillus</taxon>
    </lineage>
</organism>
<feature type="domain" description="Response regulatory" evidence="15">
    <location>
        <begin position="822"/>
        <end position="939"/>
    </location>
</feature>
<evidence type="ECO:0000256" key="8">
    <source>
        <dbReference type="ARBA" id="ARBA00022777"/>
    </source>
</evidence>
<evidence type="ECO:0000256" key="6">
    <source>
        <dbReference type="ARBA" id="ARBA00022679"/>
    </source>
</evidence>
<gene>
    <name evidence="17" type="ORF">CU635_09000</name>
</gene>
<keyword evidence="13" id="KW-0812">Transmembrane</keyword>
<feature type="transmembrane region" description="Helical" evidence="13">
    <location>
        <begin position="7"/>
        <end position="27"/>
    </location>
</feature>
<feature type="domain" description="PAS" evidence="16">
    <location>
        <begin position="310"/>
        <end position="347"/>
    </location>
</feature>
<dbReference type="InterPro" id="IPR036097">
    <property type="entry name" value="HisK_dim/P_sf"/>
</dbReference>
<dbReference type="InterPro" id="IPR011006">
    <property type="entry name" value="CheY-like_superfamily"/>
</dbReference>
<evidence type="ECO:0000256" key="4">
    <source>
        <dbReference type="ARBA" id="ARBA00022475"/>
    </source>
</evidence>
<reference evidence="17 18" key="1">
    <citation type="submission" date="2017-11" db="EMBL/GenBank/DDBJ databases">
        <title>Comparitive Functional Genomics of Dry Heat Resistant strains isolated from the Viking Spacecraft.</title>
        <authorList>
            <person name="Seuylemezian A."/>
            <person name="Cooper K."/>
            <person name="Vaishampayan P."/>
        </authorList>
    </citation>
    <scope>NUCLEOTIDE SEQUENCE [LARGE SCALE GENOMIC DNA]</scope>
    <source>
        <strain evidence="17 18">M4.6</strain>
    </source>
</reference>
<dbReference type="FunFam" id="3.30.565.10:FF:000023">
    <property type="entry name" value="PAS domain-containing sensor histidine kinase"/>
    <property type="match status" value="1"/>
</dbReference>
<evidence type="ECO:0000256" key="12">
    <source>
        <dbReference type="PROSITE-ProRule" id="PRU00169"/>
    </source>
</evidence>
<evidence type="ECO:0000256" key="11">
    <source>
        <dbReference type="ARBA" id="ARBA00023136"/>
    </source>
</evidence>
<dbReference type="PANTHER" id="PTHR43047">
    <property type="entry name" value="TWO-COMPONENT HISTIDINE PROTEIN KINASE"/>
    <property type="match status" value="1"/>
</dbReference>
<protein>
    <recommendedName>
        <fullName evidence="3">histidine kinase</fullName>
        <ecNumber evidence="3">2.7.13.3</ecNumber>
    </recommendedName>
</protein>
<dbReference type="InterPro" id="IPR005467">
    <property type="entry name" value="His_kinase_dom"/>
</dbReference>
<dbReference type="InterPro" id="IPR035965">
    <property type="entry name" value="PAS-like_dom_sf"/>
</dbReference>
<dbReference type="PRINTS" id="PR00344">
    <property type="entry name" value="BCTRLSENSOR"/>
</dbReference>
<dbReference type="PROSITE" id="PS50109">
    <property type="entry name" value="HIS_KIN"/>
    <property type="match status" value="1"/>
</dbReference>
<accession>A0A2N5GN16</accession>
<dbReference type="Pfam" id="PF00512">
    <property type="entry name" value="HisKA"/>
    <property type="match status" value="1"/>
</dbReference>
<dbReference type="GO" id="GO:0009927">
    <property type="term" value="F:histidine phosphotransfer kinase activity"/>
    <property type="evidence" value="ECO:0007669"/>
    <property type="project" value="TreeGrafter"/>
</dbReference>
<keyword evidence="9" id="KW-0067">ATP-binding</keyword>
<evidence type="ECO:0000313" key="18">
    <source>
        <dbReference type="Proteomes" id="UP000234951"/>
    </source>
</evidence>
<evidence type="ECO:0000256" key="5">
    <source>
        <dbReference type="ARBA" id="ARBA00022553"/>
    </source>
</evidence>
<dbReference type="EC" id="2.7.13.3" evidence="3"/>
<dbReference type="InterPro" id="IPR036890">
    <property type="entry name" value="HATPase_C_sf"/>
</dbReference>
<dbReference type="PANTHER" id="PTHR43047:SF72">
    <property type="entry name" value="OSMOSENSING HISTIDINE PROTEIN KINASE SLN1"/>
    <property type="match status" value="1"/>
</dbReference>
<sequence length="939" mass="106642">MHCKKMNLPIIMFSLGICFSYLIYRMIDLNDVGLWATFFNLVMLIIITFVILFTYRSYMKKSRLFVSLFDNHPSLTFLVDGNGNIISVNSKVINTLNYTYKQLISNQFWNLFVNCDEQQYIQNQLELAKSGKSASFIGKIHNKQRSDGITMNFTLIPITIDNKDGIFFIIGNDISELQTYRDRIVKTQIELRNTIRKQQGMIFKYIKQGDRYIHTLCDGELLYRFGLTPQDVIGKSLGNFITSNNVIHNKTKSYDLAWAGEITTYEGQINGISYVASLRPILRNGKVIEVIGSCVDISDRKNMEEELRKKTNLYRSVLTTMSEGIFLISKSRMITNLNDNVEEILGIKSGVFSEAGMNQLGIEFVREDGSLWEYKDLPAMVTTDHGTIFKDAVMGVKANGNIKKWISVNSKPLALSEESASLVSFSDISLQKKQELELKEMNAFNEILMENTQTGILVIDENRTILLINKALREILGIDCDEKVHGVLVGQFHSAFTQTESFSEQIEDIITKRVPRTLTVRSVNGYIFKLHYSPLNLNSRGQAHLWTFENITEMSKLQESTLKAQEEAVNANMAKSDFLSKMSHELRTPLNGILGFAQLLELERTLDDRQQTFVKKIITSGGHLLNLINEILDLSRIETGKMQISSQVINTAKLIDECIGMMSPVSEKSNISIVADLDHIADQFVYADPIRLRQVMLNLIDNAIKYNKENGQVNISCKITKHDITVYIKDTGIGFSNQYVDDIFEPFYRIKETNTEGTGIGLSLTRQLMQLMGGSIGAESVKGKGSTFWFSLPIHHELELTEPEDKNSNISSWEIGKKFKSTILYIEDNLSNIDLLKEIIEAQTNYSVIIVDSGKKGLDIIKNKKIDLVLLDINLPDINGYQVFNEMKQDENTNKIPVIALSANAINKDIQYTLDKGFDDYITKPININEFLLTIKKYI</sequence>
<feature type="domain" description="Histidine kinase" evidence="14">
    <location>
        <begin position="581"/>
        <end position="796"/>
    </location>
</feature>
<dbReference type="GO" id="GO:0005886">
    <property type="term" value="C:plasma membrane"/>
    <property type="evidence" value="ECO:0007669"/>
    <property type="project" value="UniProtKB-SubCell"/>
</dbReference>
<dbReference type="Gene3D" id="1.10.287.130">
    <property type="match status" value="1"/>
</dbReference>
<dbReference type="InterPro" id="IPR003594">
    <property type="entry name" value="HATPase_dom"/>
</dbReference>
<evidence type="ECO:0000259" key="15">
    <source>
        <dbReference type="PROSITE" id="PS50110"/>
    </source>
</evidence>
<keyword evidence="5 12" id="KW-0597">Phosphoprotein</keyword>
<dbReference type="SMART" id="SM00091">
    <property type="entry name" value="PAS"/>
    <property type="match status" value="3"/>
</dbReference>
<dbReference type="Gene3D" id="3.40.50.2300">
    <property type="match status" value="1"/>
</dbReference>
<dbReference type="Pfam" id="PF02518">
    <property type="entry name" value="HATPase_c"/>
    <property type="match status" value="1"/>
</dbReference>
<dbReference type="Pfam" id="PF13426">
    <property type="entry name" value="PAS_9"/>
    <property type="match status" value="2"/>
</dbReference>
<comment type="catalytic activity">
    <reaction evidence="1">
        <text>ATP + protein L-histidine = ADP + protein N-phospho-L-histidine.</text>
        <dbReference type="EC" id="2.7.13.3"/>
    </reaction>
</comment>
<dbReference type="Pfam" id="PF13188">
    <property type="entry name" value="PAS_8"/>
    <property type="match status" value="1"/>
</dbReference>
<dbReference type="Proteomes" id="UP000234951">
    <property type="component" value="Unassembled WGS sequence"/>
</dbReference>
<keyword evidence="8" id="KW-0418">Kinase</keyword>
<dbReference type="EMBL" id="PGVA01000019">
    <property type="protein sequence ID" value="PLR83556.1"/>
    <property type="molecule type" value="Genomic_DNA"/>
</dbReference>
<keyword evidence="10" id="KW-0902">Two-component regulatory system</keyword>
<dbReference type="Pfam" id="PF00989">
    <property type="entry name" value="PAS"/>
    <property type="match status" value="1"/>
</dbReference>
<keyword evidence="4" id="KW-1003">Cell membrane</keyword>
<proteinExistence type="predicted"/>
<dbReference type="GO" id="GO:0005524">
    <property type="term" value="F:ATP binding"/>
    <property type="evidence" value="ECO:0007669"/>
    <property type="project" value="UniProtKB-KW"/>
</dbReference>
<comment type="subcellular location">
    <subcellularLocation>
        <location evidence="2">Cell membrane</location>
    </subcellularLocation>
</comment>
<comment type="caution">
    <text evidence="17">The sequence shown here is derived from an EMBL/GenBank/DDBJ whole genome shotgun (WGS) entry which is preliminary data.</text>
</comment>
<dbReference type="SUPFAM" id="SSF55874">
    <property type="entry name" value="ATPase domain of HSP90 chaperone/DNA topoisomerase II/histidine kinase"/>
    <property type="match status" value="1"/>
</dbReference>
<dbReference type="AlphaFoldDB" id="A0A2N5GN16"/>
<name>A0A2N5GN16_9BACI</name>
<dbReference type="InterPro" id="IPR013767">
    <property type="entry name" value="PAS_fold"/>
</dbReference>